<dbReference type="SUPFAM" id="SSF53098">
    <property type="entry name" value="Ribonuclease H-like"/>
    <property type="match status" value="1"/>
</dbReference>
<accession>A0A7S2RUF6</accession>
<dbReference type="PANTHER" id="PTHR33317:SF4">
    <property type="entry name" value="POLYNUCLEOTIDYL TRANSFERASE, RIBONUCLEASE H-LIKE SUPERFAMILY PROTEIN"/>
    <property type="match status" value="1"/>
</dbReference>
<dbReference type="AlphaFoldDB" id="A0A7S2RUF6"/>
<dbReference type="NCBIfam" id="TIGR00250">
    <property type="entry name" value="RNAse_H_YqgF"/>
    <property type="match status" value="1"/>
</dbReference>
<evidence type="ECO:0000256" key="1">
    <source>
        <dbReference type="ARBA" id="ARBA00022490"/>
    </source>
</evidence>
<organism evidence="6">
    <name type="scientific">Rhizochromulina marina</name>
    <dbReference type="NCBI Taxonomy" id="1034831"/>
    <lineage>
        <taxon>Eukaryota</taxon>
        <taxon>Sar</taxon>
        <taxon>Stramenopiles</taxon>
        <taxon>Ochrophyta</taxon>
        <taxon>Dictyochophyceae</taxon>
        <taxon>Rhizochromulinales</taxon>
        <taxon>Rhizochromulina</taxon>
    </lineage>
</organism>
<protein>
    <recommendedName>
        <fullName evidence="5">YqgF/RNase H-like domain-containing protein</fullName>
    </recommendedName>
</protein>
<dbReference type="HAMAP" id="MF_00651">
    <property type="entry name" value="Nuclease_YqgF"/>
    <property type="match status" value="1"/>
</dbReference>
<evidence type="ECO:0000259" key="5">
    <source>
        <dbReference type="SMART" id="SM00732"/>
    </source>
</evidence>
<dbReference type="InterPro" id="IPR037027">
    <property type="entry name" value="YqgF/RNaseH-like_dom_sf"/>
</dbReference>
<keyword evidence="3" id="KW-0540">Nuclease</keyword>
<dbReference type="EMBL" id="HBHJ01011884">
    <property type="protein sequence ID" value="CAD9679998.1"/>
    <property type="molecule type" value="Transcribed_RNA"/>
</dbReference>
<proteinExistence type="inferred from homology"/>
<dbReference type="InterPro" id="IPR006641">
    <property type="entry name" value="YqgF/RNaseH-like_dom"/>
</dbReference>
<sequence>MVSRVFTPIELVAEKAAAHVRARHPASLLCLDVGTRNIGVAVSDSIFRRSRPLGIIRRVPPVHSRPSMDRVAEQIRVVAHKHASFAVVVGWPVQLDGRPGDQCMEVHRFVTALVAPGRLTLPVSFVDERLSTVDALRHLGAHTPRSRSRKKALRDPMSAVIILARLLESLEFRRYFGP</sequence>
<keyword evidence="4" id="KW-0378">Hydrolase</keyword>
<dbReference type="Pfam" id="PF03652">
    <property type="entry name" value="RuvX"/>
    <property type="match status" value="1"/>
</dbReference>
<evidence type="ECO:0000256" key="3">
    <source>
        <dbReference type="ARBA" id="ARBA00022722"/>
    </source>
</evidence>
<dbReference type="InterPro" id="IPR005227">
    <property type="entry name" value="YqgF"/>
</dbReference>
<dbReference type="GO" id="GO:0000967">
    <property type="term" value="P:rRNA 5'-end processing"/>
    <property type="evidence" value="ECO:0007669"/>
    <property type="project" value="TreeGrafter"/>
</dbReference>
<feature type="domain" description="YqgF/RNase H-like" evidence="5">
    <location>
        <begin position="26"/>
        <end position="135"/>
    </location>
</feature>
<dbReference type="InterPro" id="IPR012337">
    <property type="entry name" value="RNaseH-like_sf"/>
</dbReference>
<evidence type="ECO:0000256" key="2">
    <source>
        <dbReference type="ARBA" id="ARBA00022517"/>
    </source>
</evidence>
<name>A0A7S2RUF6_9STRA</name>
<evidence type="ECO:0000313" key="6">
    <source>
        <dbReference type="EMBL" id="CAD9679998.1"/>
    </source>
</evidence>
<dbReference type="Gene3D" id="3.30.420.140">
    <property type="entry name" value="YqgF/RNase H-like domain"/>
    <property type="match status" value="1"/>
</dbReference>
<gene>
    <name evidence="6" type="ORF">RMAR1173_LOCUS7747</name>
</gene>
<dbReference type="SMART" id="SM00732">
    <property type="entry name" value="YqgFc"/>
    <property type="match status" value="1"/>
</dbReference>
<keyword evidence="1" id="KW-0963">Cytoplasm</keyword>
<keyword evidence="2" id="KW-0690">Ribosome biogenesis</keyword>
<dbReference type="PANTHER" id="PTHR33317">
    <property type="entry name" value="POLYNUCLEOTIDYL TRANSFERASE, RIBONUCLEASE H-LIKE SUPERFAMILY PROTEIN"/>
    <property type="match status" value="1"/>
</dbReference>
<evidence type="ECO:0000256" key="4">
    <source>
        <dbReference type="ARBA" id="ARBA00022801"/>
    </source>
</evidence>
<reference evidence="6" key="1">
    <citation type="submission" date="2021-01" db="EMBL/GenBank/DDBJ databases">
        <authorList>
            <person name="Corre E."/>
            <person name="Pelletier E."/>
            <person name="Niang G."/>
            <person name="Scheremetjew M."/>
            <person name="Finn R."/>
            <person name="Kale V."/>
            <person name="Holt S."/>
            <person name="Cochrane G."/>
            <person name="Meng A."/>
            <person name="Brown T."/>
            <person name="Cohen L."/>
        </authorList>
    </citation>
    <scope>NUCLEOTIDE SEQUENCE</scope>
    <source>
        <strain evidence="6">CCMP1243</strain>
    </source>
</reference>
<dbReference type="GO" id="GO:0004518">
    <property type="term" value="F:nuclease activity"/>
    <property type="evidence" value="ECO:0007669"/>
    <property type="project" value="UniProtKB-KW"/>
</dbReference>
<dbReference type="GO" id="GO:0016787">
    <property type="term" value="F:hydrolase activity"/>
    <property type="evidence" value="ECO:0007669"/>
    <property type="project" value="UniProtKB-KW"/>
</dbReference>
<dbReference type="CDD" id="cd16964">
    <property type="entry name" value="YqgF"/>
    <property type="match status" value="1"/>
</dbReference>